<organism evidence="2 3">
    <name type="scientific">Sphaerotilus hippei</name>
    <dbReference type="NCBI Taxonomy" id="744406"/>
    <lineage>
        <taxon>Bacteria</taxon>
        <taxon>Pseudomonadati</taxon>
        <taxon>Pseudomonadota</taxon>
        <taxon>Betaproteobacteria</taxon>
        <taxon>Burkholderiales</taxon>
        <taxon>Sphaerotilaceae</taxon>
        <taxon>Sphaerotilus</taxon>
    </lineage>
</organism>
<dbReference type="InterPro" id="IPR001304">
    <property type="entry name" value="C-type_lectin-like"/>
</dbReference>
<accession>A0A318GVX3</accession>
<sequence length="225" mass="23551">MNRGWTVARMVTVRYIGAIELPPQALPMIRSVPRSMTRPLALAAAALAMSAGAGAAPVQWAGNGHFYEWVATAVTAKEAFSQAGALVFDGQQGYLATLTSAAENDWLSAQPGWAWQTGWIGASDAGTDANAWTWRSGPEAGQALTFSAWAPDEPNDFGLGENYVVLNAPSLGLWGDYGGPNDTSYALGYFVEYGGLAAAVPEPGSWALMGAGLALLGAAARRRRA</sequence>
<dbReference type="Pfam" id="PF07589">
    <property type="entry name" value="PEP-CTERM"/>
    <property type="match status" value="1"/>
</dbReference>
<dbReference type="NCBIfam" id="TIGR02595">
    <property type="entry name" value="PEP_CTERM"/>
    <property type="match status" value="1"/>
</dbReference>
<dbReference type="AlphaFoldDB" id="A0A318GVX3"/>
<dbReference type="InterPro" id="IPR013424">
    <property type="entry name" value="Ice-binding_C"/>
</dbReference>
<dbReference type="SMART" id="SM00034">
    <property type="entry name" value="CLECT"/>
    <property type="match status" value="1"/>
</dbReference>
<dbReference type="Proteomes" id="UP000247811">
    <property type="component" value="Unassembled WGS sequence"/>
</dbReference>
<dbReference type="InterPro" id="IPR016186">
    <property type="entry name" value="C-type_lectin-like/link_sf"/>
</dbReference>
<gene>
    <name evidence="2" type="ORF">C7444_12532</name>
</gene>
<dbReference type="EMBL" id="QJJS01000025">
    <property type="protein sequence ID" value="PXW92358.1"/>
    <property type="molecule type" value="Genomic_DNA"/>
</dbReference>
<name>A0A318GVX3_9BURK</name>
<dbReference type="InterPro" id="IPR016187">
    <property type="entry name" value="CTDL_fold"/>
</dbReference>
<reference evidence="2 3" key="1">
    <citation type="submission" date="2018-05" db="EMBL/GenBank/DDBJ databases">
        <title>Genomic Encyclopedia of Type Strains, Phase IV (KMG-IV): sequencing the most valuable type-strain genomes for metagenomic binning, comparative biology and taxonomic classification.</title>
        <authorList>
            <person name="Goeker M."/>
        </authorList>
    </citation>
    <scope>NUCLEOTIDE SEQUENCE [LARGE SCALE GENOMIC DNA]</scope>
    <source>
        <strain evidence="2 3">DSM 566</strain>
    </source>
</reference>
<feature type="domain" description="C-type lectin" evidence="1">
    <location>
        <begin position="95"/>
        <end position="176"/>
    </location>
</feature>
<evidence type="ECO:0000313" key="3">
    <source>
        <dbReference type="Proteomes" id="UP000247811"/>
    </source>
</evidence>
<evidence type="ECO:0000259" key="1">
    <source>
        <dbReference type="PROSITE" id="PS50041"/>
    </source>
</evidence>
<comment type="caution">
    <text evidence="2">The sequence shown here is derived from an EMBL/GenBank/DDBJ whole genome shotgun (WGS) entry which is preliminary data.</text>
</comment>
<dbReference type="PROSITE" id="PS50041">
    <property type="entry name" value="C_TYPE_LECTIN_2"/>
    <property type="match status" value="1"/>
</dbReference>
<dbReference type="Gene3D" id="3.10.100.10">
    <property type="entry name" value="Mannose-Binding Protein A, subunit A"/>
    <property type="match status" value="1"/>
</dbReference>
<proteinExistence type="predicted"/>
<keyword evidence="3" id="KW-1185">Reference proteome</keyword>
<dbReference type="SUPFAM" id="SSF56436">
    <property type="entry name" value="C-type lectin-like"/>
    <property type="match status" value="1"/>
</dbReference>
<evidence type="ECO:0000313" key="2">
    <source>
        <dbReference type="EMBL" id="PXW92358.1"/>
    </source>
</evidence>
<protein>
    <submittedName>
        <fullName evidence="2">Putative secreted protein with PEP-CTERM sorting signal</fullName>
    </submittedName>
</protein>